<feature type="transmembrane region" description="Helical" evidence="1">
    <location>
        <begin position="32"/>
        <end position="51"/>
    </location>
</feature>
<keyword evidence="1" id="KW-0472">Membrane</keyword>
<accession>A0ABX2IF04</accession>
<dbReference type="EMBL" id="JABCSC020000002">
    <property type="protein sequence ID" value="NSL55203.1"/>
    <property type="molecule type" value="Genomic_DNA"/>
</dbReference>
<evidence type="ECO:0000256" key="1">
    <source>
        <dbReference type="SAM" id="Phobius"/>
    </source>
</evidence>
<feature type="transmembrane region" description="Helical" evidence="1">
    <location>
        <begin position="7"/>
        <end position="26"/>
    </location>
</feature>
<feature type="domain" description="LiaI-LiaF-like transmembrane region" evidence="2">
    <location>
        <begin position="4"/>
        <end position="47"/>
    </location>
</feature>
<protein>
    <recommendedName>
        <fullName evidence="2">LiaI-LiaF-like transmembrane region domain-containing protein</fullName>
    </recommendedName>
</protein>
<keyword evidence="1" id="KW-1133">Transmembrane helix</keyword>
<evidence type="ECO:0000259" key="2">
    <source>
        <dbReference type="Pfam" id="PF18917"/>
    </source>
</evidence>
<gene>
    <name evidence="3" type="ORF">HJ583_009225</name>
</gene>
<proteinExistence type="predicted"/>
<sequence>MSRFGSIALIVVGCLFLLSNLGLFRFSQVAQLLHTWWPLILIAVGVLGLLGKKG</sequence>
<evidence type="ECO:0000313" key="4">
    <source>
        <dbReference type="Proteomes" id="UP000778523"/>
    </source>
</evidence>
<keyword evidence="1" id="KW-0812">Transmembrane</keyword>
<name>A0ABX2IF04_9RHOO</name>
<reference evidence="3 4" key="1">
    <citation type="submission" date="2020-06" db="EMBL/GenBank/DDBJ databases">
        <title>Draft genome of Uliginosibacterium sp. IMCC34675.</title>
        <authorList>
            <person name="Song J."/>
        </authorList>
    </citation>
    <scope>NUCLEOTIDE SEQUENCE [LARGE SCALE GENOMIC DNA]</scope>
    <source>
        <strain evidence="3 4">IMCC34675</strain>
    </source>
</reference>
<dbReference type="Proteomes" id="UP000778523">
    <property type="component" value="Unassembled WGS sequence"/>
</dbReference>
<dbReference type="RefSeq" id="WP_170021650.1">
    <property type="nucleotide sequence ID" value="NZ_JABCSC020000002.1"/>
</dbReference>
<evidence type="ECO:0000313" key="3">
    <source>
        <dbReference type="EMBL" id="NSL55203.1"/>
    </source>
</evidence>
<organism evidence="3 4">
    <name type="scientific">Uliginosibacterium aquaticum</name>
    <dbReference type="NCBI Taxonomy" id="2731212"/>
    <lineage>
        <taxon>Bacteria</taxon>
        <taxon>Pseudomonadati</taxon>
        <taxon>Pseudomonadota</taxon>
        <taxon>Betaproteobacteria</taxon>
        <taxon>Rhodocyclales</taxon>
        <taxon>Zoogloeaceae</taxon>
        <taxon>Uliginosibacterium</taxon>
    </lineage>
</organism>
<dbReference type="InterPro" id="IPR043726">
    <property type="entry name" value="LiaI-LiaF-like_TM1"/>
</dbReference>
<comment type="caution">
    <text evidence="3">The sequence shown here is derived from an EMBL/GenBank/DDBJ whole genome shotgun (WGS) entry which is preliminary data.</text>
</comment>
<keyword evidence="4" id="KW-1185">Reference proteome</keyword>
<dbReference type="Pfam" id="PF18917">
    <property type="entry name" value="LiaI-LiaF-like_TM1"/>
    <property type="match status" value="1"/>
</dbReference>